<dbReference type="RefSeq" id="WP_169399640.1">
    <property type="nucleotide sequence ID" value="NZ_BAAAJH010000001.1"/>
</dbReference>
<protein>
    <recommendedName>
        <fullName evidence="4">Excreted virulence factor EspC (Type VII ESX diderm)</fullName>
    </recommendedName>
</protein>
<feature type="compositionally biased region" description="Basic and acidic residues" evidence="1">
    <location>
        <begin position="156"/>
        <end position="169"/>
    </location>
</feature>
<gene>
    <name evidence="2" type="ORF">HF577_31515</name>
</gene>
<dbReference type="Proteomes" id="UP001296706">
    <property type="component" value="Unassembled WGS sequence"/>
</dbReference>
<evidence type="ECO:0008006" key="4">
    <source>
        <dbReference type="Google" id="ProtNLM"/>
    </source>
</evidence>
<proteinExistence type="predicted"/>
<feature type="region of interest" description="Disordered" evidence="1">
    <location>
        <begin position="68"/>
        <end position="92"/>
    </location>
</feature>
<dbReference type="EMBL" id="JAAXKY010000158">
    <property type="protein sequence ID" value="NMH81606.1"/>
    <property type="molecule type" value="Genomic_DNA"/>
</dbReference>
<accession>A0ABX1RP60</accession>
<feature type="region of interest" description="Disordered" evidence="1">
    <location>
        <begin position="139"/>
        <end position="216"/>
    </location>
</feature>
<comment type="caution">
    <text evidence="2">The sequence shown here is derived from an EMBL/GenBank/DDBJ whole genome shotgun (WGS) entry which is preliminary data.</text>
</comment>
<evidence type="ECO:0000256" key="1">
    <source>
        <dbReference type="SAM" id="MobiDB-lite"/>
    </source>
</evidence>
<evidence type="ECO:0000313" key="3">
    <source>
        <dbReference type="Proteomes" id="UP001296706"/>
    </source>
</evidence>
<name>A0ABX1RP60_9PSEU</name>
<sequence>MADLTGTATRATGGALRAGRELPDRAVSGVARKAMSEAGNAMLGAVVDMAIGRVDRVADRLDGVAESGGTGLREALTGRPTRSRSDRAGPGVLARSGTAVRARTGAAFSLVVAQAVAVLRFLQRLAQQVLAALQRLARRRRTAPAEVPPASADGPESERPARDREPGERRQRHGHRPQQRERPAPAGPAVRRTRPAAAPAGGGGRPRRPRPTGQGS</sequence>
<organism evidence="2 3">
    <name type="scientific">Pseudonocardia xinjiangensis</name>
    <dbReference type="NCBI Taxonomy" id="75289"/>
    <lineage>
        <taxon>Bacteria</taxon>
        <taxon>Bacillati</taxon>
        <taxon>Actinomycetota</taxon>
        <taxon>Actinomycetes</taxon>
        <taxon>Pseudonocardiales</taxon>
        <taxon>Pseudonocardiaceae</taxon>
        <taxon>Pseudonocardia</taxon>
    </lineage>
</organism>
<reference evidence="2 3" key="1">
    <citation type="submission" date="2020-04" db="EMBL/GenBank/DDBJ databases">
        <authorList>
            <person name="Klaysubun C."/>
            <person name="Duangmal K."/>
            <person name="Lipun K."/>
        </authorList>
    </citation>
    <scope>NUCLEOTIDE SEQUENCE [LARGE SCALE GENOMIC DNA]</scope>
    <source>
        <strain evidence="2 3">JCM 11839</strain>
    </source>
</reference>
<keyword evidence="3" id="KW-1185">Reference proteome</keyword>
<evidence type="ECO:0000313" key="2">
    <source>
        <dbReference type="EMBL" id="NMH81606.1"/>
    </source>
</evidence>
<feature type="compositionally biased region" description="Low complexity" evidence="1">
    <location>
        <begin position="187"/>
        <end position="199"/>
    </location>
</feature>